<dbReference type="EMBL" id="DXFA01000118">
    <property type="protein sequence ID" value="HIX48699.1"/>
    <property type="molecule type" value="Genomic_DNA"/>
</dbReference>
<proteinExistence type="predicted"/>
<reference evidence="1" key="1">
    <citation type="journal article" date="2021" name="PeerJ">
        <title>Extensive microbial diversity within the chicken gut microbiome revealed by metagenomics and culture.</title>
        <authorList>
            <person name="Gilroy R."/>
            <person name="Ravi A."/>
            <person name="Getino M."/>
            <person name="Pursley I."/>
            <person name="Horton D.L."/>
            <person name="Alikhan N.F."/>
            <person name="Baker D."/>
            <person name="Gharbi K."/>
            <person name="Hall N."/>
            <person name="Watson M."/>
            <person name="Adriaenssens E.M."/>
            <person name="Foster-Nyarko E."/>
            <person name="Jarju S."/>
            <person name="Secka A."/>
            <person name="Antonio M."/>
            <person name="Oren A."/>
            <person name="Chaudhuri R.R."/>
            <person name="La Ragione R."/>
            <person name="Hildebrand F."/>
            <person name="Pallen M.J."/>
        </authorList>
    </citation>
    <scope>NUCLEOTIDE SEQUENCE</scope>
    <source>
        <strain evidence="1">ChiSjej5B23-15282</strain>
    </source>
</reference>
<keyword evidence="1" id="KW-0808">Transferase</keyword>
<reference evidence="1" key="2">
    <citation type="submission" date="2021-04" db="EMBL/GenBank/DDBJ databases">
        <authorList>
            <person name="Gilroy R."/>
        </authorList>
    </citation>
    <scope>NUCLEOTIDE SEQUENCE</scope>
    <source>
        <strain evidence="1">ChiSjej5B23-15282</strain>
    </source>
</reference>
<evidence type="ECO:0000313" key="1">
    <source>
        <dbReference type="EMBL" id="HIX48699.1"/>
    </source>
</evidence>
<name>A0A9D2ATM3_9FIRM</name>
<keyword evidence="1" id="KW-0969">Cilium</keyword>
<dbReference type="GO" id="GO:0008168">
    <property type="term" value="F:methyltransferase activity"/>
    <property type="evidence" value="ECO:0007669"/>
    <property type="project" value="UniProtKB-KW"/>
</dbReference>
<sequence>MQYTVPHYYKKFRCIAGECPDTCCAGWQIQIDPASLRKYRKIKGPLGNRLKNEINWKESCFRQYNGRCAFLNENDLCDLYLEGGGTRAFCRTCRTYPRHIEEFEGLREISLSLSCPAAADLILNCGEPVRFLHAEDEKEDEPYEDFDFFLFTKLEDARSLILRILQDRAHPFSLRAAASLALAHDLQQRIDKNALFEADSLFDRYSSPGMWTWFGSRLSSLEHGEGHAERRRAAENALFSILDRLEVLRADWKPYLTEARRTLKNAPAFQTEEERSFSELFTEQTAEQLLVYFVFTYFCGAVYNADAYGKMKFSFAGMILIRELVRAEWIRNPDITGETLLRTAWRYAREVEHSDKNKFLMEELLADEERFGLEDLFSLLLP</sequence>
<comment type="caution">
    <text evidence="1">The sequence shown here is derived from an EMBL/GenBank/DDBJ whole genome shotgun (WGS) entry which is preliminary data.</text>
</comment>
<dbReference type="Proteomes" id="UP000824243">
    <property type="component" value="Unassembled WGS sequence"/>
</dbReference>
<dbReference type="NCBIfam" id="NF038110">
    <property type="entry name" value="Lys_methyl_FliB"/>
    <property type="match status" value="1"/>
</dbReference>
<dbReference type="EC" id="2.1.1.-" evidence="1"/>
<dbReference type="AlphaFoldDB" id="A0A9D2ATM3"/>
<keyword evidence="1" id="KW-0966">Cell projection</keyword>
<organism evidence="1 2">
    <name type="scientific">Candidatus Mediterraneibacter caccavium</name>
    <dbReference type="NCBI Taxonomy" id="2838661"/>
    <lineage>
        <taxon>Bacteria</taxon>
        <taxon>Bacillati</taxon>
        <taxon>Bacillota</taxon>
        <taxon>Clostridia</taxon>
        <taxon>Lachnospirales</taxon>
        <taxon>Lachnospiraceae</taxon>
        <taxon>Mediterraneibacter</taxon>
    </lineage>
</organism>
<keyword evidence="1" id="KW-0282">Flagellum</keyword>
<dbReference type="GO" id="GO:0032259">
    <property type="term" value="P:methylation"/>
    <property type="evidence" value="ECO:0007669"/>
    <property type="project" value="UniProtKB-KW"/>
</dbReference>
<gene>
    <name evidence="1" type="primary">fliB</name>
    <name evidence="1" type="ORF">H9981_06775</name>
</gene>
<protein>
    <submittedName>
        <fullName evidence="1">Flagellin lysine-N-methylase</fullName>
        <ecNumber evidence="1">2.1.1.-</ecNumber>
    </submittedName>
</protein>
<accession>A0A9D2ATM3</accession>
<keyword evidence="1" id="KW-0489">Methyltransferase</keyword>
<evidence type="ECO:0000313" key="2">
    <source>
        <dbReference type="Proteomes" id="UP000824243"/>
    </source>
</evidence>